<gene>
    <name evidence="2" type="ORF">ACFFTR_02430</name>
</gene>
<dbReference type="Proteomes" id="UP001589608">
    <property type="component" value="Unassembled WGS sequence"/>
</dbReference>
<proteinExistence type="predicted"/>
<dbReference type="EMBL" id="JBHMCA010000010">
    <property type="protein sequence ID" value="MFB9441944.1"/>
    <property type="molecule type" value="Genomic_DNA"/>
</dbReference>
<feature type="transmembrane region" description="Helical" evidence="1">
    <location>
        <begin position="189"/>
        <end position="207"/>
    </location>
</feature>
<name>A0ABV5LZC9_9ACTN</name>
<dbReference type="RefSeq" id="WP_223092680.1">
    <property type="nucleotide sequence ID" value="NZ_CP061913.1"/>
</dbReference>
<evidence type="ECO:0000256" key="1">
    <source>
        <dbReference type="SAM" id="Phobius"/>
    </source>
</evidence>
<keyword evidence="1" id="KW-0812">Transmembrane</keyword>
<protein>
    <submittedName>
        <fullName evidence="2">ABC transporter permease</fullName>
    </submittedName>
</protein>
<keyword evidence="1" id="KW-1133">Transmembrane helix</keyword>
<accession>A0ABV5LZC9</accession>
<reference evidence="2 3" key="1">
    <citation type="submission" date="2024-09" db="EMBL/GenBank/DDBJ databases">
        <authorList>
            <person name="Sun Q."/>
            <person name="Mori K."/>
        </authorList>
    </citation>
    <scope>NUCLEOTIDE SEQUENCE [LARGE SCALE GENOMIC DNA]</scope>
    <source>
        <strain evidence="2 3">JCM 3307</strain>
    </source>
</reference>
<evidence type="ECO:0000313" key="3">
    <source>
        <dbReference type="Proteomes" id="UP001589608"/>
    </source>
</evidence>
<keyword evidence="3" id="KW-1185">Reference proteome</keyword>
<sequence>MMIWFTWRQFRAQTVVAAGAIAALGVLLLATAHIITDLYADVAACTAGCDGAVHTFLTRFHDSAAFPVYLTGLVSAYALPPLLGVFWGAPLIARELETGTYRLAWNQSVTRTRWLAGRLLFGGAVTAAGSGLLSLAVTVWSRHVDVVSKDRIQPLLYGSRGLVPIGYAVFAFVLGVTIGMLLRRVVPAMATTLAAYAAVAVAMPLWVRTHLVAAVRESTPLTADDIQGLSFSPSKGTMSVRGADVEGAWTVSTGTFRADGSVFTGPGDPVACGMQTGGSPSRCGEWLATQHLHLDRVYHPDSQFWSLQWAETGLFLGLAALLAGFCFWWVRQRVV</sequence>
<keyword evidence="1" id="KW-0472">Membrane</keyword>
<feature type="transmembrane region" description="Helical" evidence="1">
    <location>
        <begin position="114"/>
        <end position="141"/>
    </location>
</feature>
<feature type="transmembrane region" description="Helical" evidence="1">
    <location>
        <begin position="66"/>
        <end position="93"/>
    </location>
</feature>
<feature type="transmembrane region" description="Helical" evidence="1">
    <location>
        <begin position="161"/>
        <end position="182"/>
    </location>
</feature>
<feature type="transmembrane region" description="Helical" evidence="1">
    <location>
        <begin position="312"/>
        <end position="330"/>
    </location>
</feature>
<comment type="caution">
    <text evidence="2">The sequence shown here is derived from an EMBL/GenBank/DDBJ whole genome shotgun (WGS) entry which is preliminary data.</text>
</comment>
<organism evidence="2 3">
    <name type="scientific">Dactylosporangium vinaceum</name>
    <dbReference type="NCBI Taxonomy" id="53362"/>
    <lineage>
        <taxon>Bacteria</taxon>
        <taxon>Bacillati</taxon>
        <taxon>Actinomycetota</taxon>
        <taxon>Actinomycetes</taxon>
        <taxon>Micromonosporales</taxon>
        <taxon>Micromonosporaceae</taxon>
        <taxon>Dactylosporangium</taxon>
    </lineage>
</organism>
<evidence type="ECO:0000313" key="2">
    <source>
        <dbReference type="EMBL" id="MFB9441944.1"/>
    </source>
</evidence>